<organism evidence="1 2">
    <name type="scientific">Limosilactobacillus reuteri</name>
    <name type="common">Lactobacillus reuteri</name>
    <dbReference type="NCBI Taxonomy" id="1598"/>
    <lineage>
        <taxon>Bacteria</taxon>
        <taxon>Bacillati</taxon>
        <taxon>Bacillota</taxon>
        <taxon>Bacilli</taxon>
        <taxon>Lactobacillales</taxon>
        <taxon>Lactobacillaceae</taxon>
        <taxon>Limosilactobacillus</taxon>
    </lineage>
</organism>
<sequence length="134" mass="15211">MAENKINKLRKKLKKTIKKFNESQCKYVAVGKHADNTDIVMIIDSWGADSLRHILTIRSGGIYSTDRSTFKINDNLLEFMTNSYELVKKLNDTEIHSANIRGLDANDIPTIKNPFENNDSIAQGVQGFKPRVEL</sequence>
<name>A0A1V4FJ70_LIMRT</name>
<dbReference type="EMBL" id="MWVS01000120">
    <property type="protein sequence ID" value="OPG87623.1"/>
    <property type="molecule type" value="Genomic_DNA"/>
</dbReference>
<dbReference type="RefSeq" id="WP_079376282.1">
    <property type="nucleotide sequence ID" value="NZ_MWVS01000120.1"/>
</dbReference>
<proteinExistence type="predicted"/>
<gene>
    <name evidence="1" type="ORF">B5D07_10210</name>
</gene>
<evidence type="ECO:0000313" key="1">
    <source>
        <dbReference type="EMBL" id="OPG87623.1"/>
    </source>
</evidence>
<accession>A0A1V4FJ70</accession>
<dbReference type="Proteomes" id="UP000189795">
    <property type="component" value="Unassembled WGS sequence"/>
</dbReference>
<comment type="caution">
    <text evidence="1">The sequence shown here is derived from an EMBL/GenBank/DDBJ whole genome shotgun (WGS) entry which is preliminary data.</text>
</comment>
<dbReference type="AlphaFoldDB" id="A0A1V4FJ70"/>
<protein>
    <submittedName>
        <fullName evidence="1">Uncharacterized protein</fullName>
    </submittedName>
</protein>
<reference evidence="1 2" key="1">
    <citation type="submission" date="2017-03" db="EMBL/GenBank/DDBJ databases">
        <title>Antibiotic resistance of probiotic microorganisms.</title>
        <authorList>
            <person name="Sanudo A.I."/>
            <person name="Olivares M."/>
            <person name="Banuelos O."/>
        </authorList>
    </citation>
    <scope>NUCLEOTIDE SEQUENCE [LARGE SCALE GENOMIC DNA]</scope>
    <source>
        <strain evidence="1 2">CECT8605</strain>
    </source>
</reference>
<evidence type="ECO:0000313" key="2">
    <source>
        <dbReference type="Proteomes" id="UP000189795"/>
    </source>
</evidence>